<evidence type="ECO:0000313" key="2">
    <source>
        <dbReference type="EMBL" id="CEM31543.1"/>
    </source>
</evidence>
<feature type="region of interest" description="Disordered" evidence="1">
    <location>
        <begin position="78"/>
        <end position="122"/>
    </location>
</feature>
<dbReference type="AlphaFoldDB" id="A0A0G4GN34"/>
<dbReference type="Proteomes" id="UP000041254">
    <property type="component" value="Unassembled WGS sequence"/>
</dbReference>
<gene>
    <name evidence="2" type="ORF">Vbra_6323</name>
</gene>
<organism evidence="2 3">
    <name type="scientific">Vitrella brassicaformis (strain CCMP3155)</name>
    <dbReference type="NCBI Taxonomy" id="1169540"/>
    <lineage>
        <taxon>Eukaryota</taxon>
        <taxon>Sar</taxon>
        <taxon>Alveolata</taxon>
        <taxon>Colpodellida</taxon>
        <taxon>Vitrellaceae</taxon>
        <taxon>Vitrella</taxon>
    </lineage>
</organism>
<reference evidence="2 3" key="1">
    <citation type="submission" date="2014-11" db="EMBL/GenBank/DDBJ databases">
        <authorList>
            <person name="Zhu J."/>
            <person name="Qi W."/>
            <person name="Song R."/>
        </authorList>
    </citation>
    <scope>NUCLEOTIDE SEQUENCE [LARGE SCALE GENOMIC DNA]</scope>
</reference>
<keyword evidence="3" id="KW-1185">Reference proteome</keyword>
<evidence type="ECO:0000313" key="3">
    <source>
        <dbReference type="Proteomes" id="UP000041254"/>
    </source>
</evidence>
<proteinExistence type="predicted"/>
<feature type="compositionally biased region" description="Basic and acidic residues" evidence="1">
    <location>
        <begin position="103"/>
        <end position="112"/>
    </location>
</feature>
<feature type="compositionally biased region" description="Low complexity" evidence="1">
    <location>
        <begin position="113"/>
        <end position="122"/>
    </location>
</feature>
<evidence type="ECO:0000256" key="1">
    <source>
        <dbReference type="SAM" id="MobiDB-lite"/>
    </source>
</evidence>
<feature type="compositionally biased region" description="Low complexity" evidence="1">
    <location>
        <begin position="81"/>
        <end position="96"/>
    </location>
</feature>
<dbReference type="InParanoid" id="A0A0G4GN34"/>
<dbReference type="VEuPathDB" id="CryptoDB:Vbra_6323"/>
<dbReference type="EMBL" id="CDMY01000724">
    <property type="protein sequence ID" value="CEM31543.1"/>
    <property type="molecule type" value="Genomic_DNA"/>
</dbReference>
<name>A0A0G4GN34_VITBC</name>
<accession>A0A0G4GN34</accession>
<protein>
    <submittedName>
        <fullName evidence="2">Uncharacterized protein</fullName>
    </submittedName>
</protein>
<sequence length="122" mass="13265">MASERASQRAEDAARLIEVKAKLQAAQCADTGESPVDDDREDTELLHIKRQNQLKKRLREQSGWKPERGIDWSRVESESISTMTTAPHSTTTSIQGTAGGIGGKKEGKEGGEAAKQADTTKK</sequence>